<gene>
    <name evidence="8" type="ORF">GCM10010393_37930</name>
</gene>
<dbReference type="PANTHER" id="PTHR42718">
    <property type="entry name" value="MAJOR FACILITATOR SUPERFAMILY MULTIDRUG TRANSPORTER MFSC"/>
    <property type="match status" value="1"/>
</dbReference>
<dbReference type="Gene3D" id="1.20.1720.10">
    <property type="entry name" value="Multidrug resistance protein D"/>
    <property type="match status" value="1"/>
</dbReference>
<feature type="transmembrane region" description="Helical" evidence="6">
    <location>
        <begin position="439"/>
        <end position="457"/>
    </location>
</feature>
<evidence type="ECO:0000256" key="3">
    <source>
        <dbReference type="ARBA" id="ARBA00022989"/>
    </source>
</evidence>
<evidence type="ECO:0000313" key="8">
    <source>
        <dbReference type="EMBL" id="GAA2501943.1"/>
    </source>
</evidence>
<dbReference type="Gene3D" id="1.20.1250.20">
    <property type="entry name" value="MFS general substrate transporter like domains"/>
    <property type="match status" value="1"/>
</dbReference>
<feature type="transmembrane region" description="Helical" evidence="6">
    <location>
        <begin position="161"/>
        <end position="180"/>
    </location>
</feature>
<feature type="transmembrane region" description="Helical" evidence="6">
    <location>
        <begin position="334"/>
        <end position="357"/>
    </location>
</feature>
<keyword evidence="2 6" id="KW-0812">Transmembrane</keyword>
<feature type="transmembrane region" description="Helical" evidence="6">
    <location>
        <begin position="36"/>
        <end position="60"/>
    </location>
</feature>
<dbReference type="Pfam" id="PF07690">
    <property type="entry name" value="MFS_1"/>
    <property type="match status" value="2"/>
</dbReference>
<evidence type="ECO:0000256" key="4">
    <source>
        <dbReference type="ARBA" id="ARBA00023136"/>
    </source>
</evidence>
<keyword evidence="5" id="KW-0046">Antibiotic resistance</keyword>
<dbReference type="InterPro" id="IPR020846">
    <property type="entry name" value="MFS_dom"/>
</dbReference>
<proteinExistence type="predicted"/>
<dbReference type="Proteomes" id="UP001499942">
    <property type="component" value="Unassembled WGS sequence"/>
</dbReference>
<keyword evidence="9" id="KW-1185">Reference proteome</keyword>
<evidence type="ECO:0000256" key="1">
    <source>
        <dbReference type="ARBA" id="ARBA00004651"/>
    </source>
</evidence>
<feature type="transmembrane region" description="Helical" evidence="6">
    <location>
        <begin position="302"/>
        <end position="322"/>
    </location>
</feature>
<protein>
    <recommendedName>
        <fullName evidence="7">Major facilitator superfamily (MFS) profile domain-containing protein</fullName>
    </recommendedName>
</protein>
<dbReference type="InterPro" id="IPR036259">
    <property type="entry name" value="MFS_trans_sf"/>
</dbReference>
<feature type="transmembrane region" description="Helical" evidence="6">
    <location>
        <begin position="256"/>
        <end position="275"/>
    </location>
</feature>
<feature type="transmembrane region" description="Helical" evidence="6">
    <location>
        <begin position="224"/>
        <end position="244"/>
    </location>
</feature>
<reference evidence="8 9" key="1">
    <citation type="journal article" date="2019" name="Int. J. Syst. Evol. Microbiol.">
        <title>The Global Catalogue of Microorganisms (GCM) 10K type strain sequencing project: providing services to taxonomists for standard genome sequencing and annotation.</title>
        <authorList>
            <consortium name="The Broad Institute Genomics Platform"/>
            <consortium name="The Broad Institute Genome Sequencing Center for Infectious Disease"/>
            <person name="Wu L."/>
            <person name="Ma J."/>
        </authorList>
    </citation>
    <scope>NUCLEOTIDE SEQUENCE [LARGE SCALE GENOMIC DNA]</scope>
    <source>
        <strain evidence="8 9">JCM 5062</strain>
    </source>
</reference>
<dbReference type="InterPro" id="IPR011701">
    <property type="entry name" value="MFS"/>
</dbReference>
<name>A0ABN3MHY4_9ACTN</name>
<keyword evidence="3 6" id="KW-1133">Transmembrane helix</keyword>
<feature type="transmembrane region" description="Helical" evidence="6">
    <location>
        <begin position="134"/>
        <end position="154"/>
    </location>
</feature>
<dbReference type="PANTHER" id="PTHR42718:SF39">
    <property type="entry name" value="ACTINORHODIN TRANSPORTER-RELATED"/>
    <property type="match status" value="1"/>
</dbReference>
<evidence type="ECO:0000256" key="2">
    <source>
        <dbReference type="ARBA" id="ARBA00022692"/>
    </source>
</evidence>
<feature type="transmembrane region" description="Helical" evidence="6">
    <location>
        <begin position="104"/>
        <end position="122"/>
    </location>
</feature>
<feature type="domain" description="Major facilitator superfamily (MFS) profile" evidence="7">
    <location>
        <begin position="38"/>
        <end position="569"/>
    </location>
</feature>
<dbReference type="PROSITE" id="PS50850">
    <property type="entry name" value="MFS"/>
    <property type="match status" value="1"/>
</dbReference>
<feature type="transmembrane region" description="Helical" evidence="6">
    <location>
        <begin position="545"/>
        <end position="564"/>
    </location>
</feature>
<feature type="transmembrane region" description="Helical" evidence="6">
    <location>
        <begin position="395"/>
        <end position="418"/>
    </location>
</feature>
<comment type="subcellular location">
    <subcellularLocation>
        <location evidence="1">Cell membrane</location>
        <topology evidence="1">Multi-pass membrane protein</topology>
    </subcellularLocation>
</comment>
<accession>A0ABN3MHY4</accession>
<evidence type="ECO:0000256" key="6">
    <source>
        <dbReference type="SAM" id="Phobius"/>
    </source>
</evidence>
<dbReference type="RefSeq" id="WP_344362704.1">
    <property type="nucleotide sequence ID" value="NZ_BAAASR010000020.1"/>
</dbReference>
<dbReference type="SUPFAM" id="SSF103473">
    <property type="entry name" value="MFS general substrate transporter"/>
    <property type="match status" value="1"/>
</dbReference>
<keyword evidence="4 6" id="KW-0472">Membrane</keyword>
<evidence type="ECO:0000259" key="7">
    <source>
        <dbReference type="PROSITE" id="PS50850"/>
    </source>
</evidence>
<dbReference type="EMBL" id="BAAASR010000020">
    <property type="protein sequence ID" value="GAA2501943.1"/>
    <property type="molecule type" value="Genomic_DNA"/>
</dbReference>
<feature type="transmembrane region" description="Helical" evidence="6">
    <location>
        <begin position="72"/>
        <end position="92"/>
    </location>
</feature>
<dbReference type="CDD" id="cd17321">
    <property type="entry name" value="MFS_MMR_MDR_like"/>
    <property type="match status" value="1"/>
</dbReference>
<evidence type="ECO:0000313" key="9">
    <source>
        <dbReference type="Proteomes" id="UP001499942"/>
    </source>
</evidence>
<feature type="transmembrane region" description="Helical" evidence="6">
    <location>
        <begin position="364"/>
        <end position="383"/>
    </location>
</feature>
<comment type="caution">
    <text evidence="8">The sequence shown here is derived from an EMBL/GenBank/DDBJ whole genome shotgun (WGS) entry which is preliminary data.</text>
</comment>
<organism evidence="8 9">
    <name type="scientific">Streptomyces gobitricini</name>
    <dbReference type="NCBI Taxonomy" id="68211"/>
    <lineage>
        <taxon>Bacteria</taxon>
        <taxon>Bacillati</taxon>
        <taxon>Actinomycetota</taxon>
        <taxon>Actinomycetes</taxon>
        <taxon>Kitasatosporales</taxon>
        <taxon>Streptomycetaceae</taxon>
        <taxon>Streptomyces</taxon>
    </lineage>
</organism>
<evidence type="ECO:0000256" key="5">
    <source>
        <dbReference type="ARBA" id="ARBA00023251"/>
    </source>
</evidence>
<sequence>MAISSEQAPSVETEVERLTTGADAAADTVKLDPMRWAALLVLLVSAFMDLLDGTIANVAAPSMQQELAAGYSAIQWVLVGYQLAFALTLILGGRLGDIFGRKRMFLIGVAGFTLTSLTAGLAQEPWQLVISRVLQGAFSGIMVPQVLSIIHVTFSDKERGTAFALHGLVGGLAATLGLALGGLMVEWDLFGLSWRLIFLINVPIGLLGLLYGSKVITESKAPQALRLDMLGLVLATGGLVMLVYPLLQGRELGWPAWGYASMIASLPVLLGFVAWQRRKARKDGSPLVELGLFRTRSFSSGLAVNLIFYIGMGMFTIGWTLYMQIGQGWSPMRAGLTSLPFCIGAFLTATTSVMVLVPKFGRKAMQVGAVVLVAGLGSYIWVAGEYGSDVTSWHLVIPLFLIGLGFGTVATPLPLIVTSEVPHKDAGSASGLVNTNTQLGFAIGGALVSVVFFGGLAGNTGAGVDQQIPQLRQDLVATAGVTPGEAETIAAAYRTCSVDRAGEKDLTTVPESCTVAPLQDQKVASVLAGYQEDATGTSFAASFQTLLWVFIGVTAVVFLLMFAIPRRLRQEGEAAPEAEQATVA</sequence>
<feature type="transmembrane region" description="Helical" evidence="6">
    <location>
        <begin position="192"/>
        <end position="212"/>
    </location>
</feature>